<dbReference type="InterPro" id="IPR017452">
    <property type="entry name" value="GPCR_Rhodpsn_7TM"/>
</dbReference>
<feature type="transmembrane region" description="Helical" evidence="5">
    <location>
        <begin position="193"/>
        <end position="213"/>
    </location>
</feature>
<evidence type="ECO:0000256" key="4">
    <source>
        <dbReference type="ARBA" id="ARBA00023136"/>
    </source>
</evidence>
<dbReference type="GeneTree" id="ENSGT00940000161337"/>
<accession>A0A3B3TJS1</accession>
<evidence type="ECO:0000313" key="8">
    <source>
        <dbReference type="Proteomes" id="UP000261500"/>
    </source>
</evidence>
<feature type="transmembrane region" description="Helical" evidence="5">
    <location>
        <begin position="60"/>
        <end position="87"/>
    </location>
</feature>
<reference evidence="7" key="1">
    <citation type="submission" date="2025-08" db="UniProtKB">
        <authorList>
            <consortium name="Ensembl"/>
        </authorList>
    </citation>
    <scope>IDENTIFICATION</scope>
</reference>
<dbReference type="FunFam" id="1.20.1070.10:FF:000096">
    <property type="entry name" value="Odorant receptor 131-2"/>
    <property type="match status" value="1"/>
</dbReference>
<sequence length="315" mass="36374">MNSSSLNFTESSSLTYRDSPSSAVAKNVIVLALGITINYINGTLIHTFRKHQIFYLNPRYILFIHLVINDMIQLTTAIGLFVFSYVFQTINTSLCCFIVTFAVFTTLNTPLNLALMAVECYIAVCFPLRHAELCTIKRTYFLIGCIWSLSAASILPDVFLILATEPLRLFYATIFCERDILFRHPISIQKRDISHIIFLSLVWLTFFLTYLRIFFAAQAASSAEEKVKRARNTVLLHGFQLFLCMLTYIAPMTKHVLSFLFPKYNVHILFVWYILAQILPRFLSPIVYGLRDNTFKQYLRKYLLCTIRAANKLYP</sequence>
<dbReference type="SUPFAM" id="SSF81321">
    <property type="entry name" value="Family A G protein-coupled receptor-like"/>
    <property type="match status" value="1"/>
</dbReference>
<dbReference type="STRING" id="48699.ENSPLAP00000000892"/>
<dbReference type="RefSeq" id="XP_014877659.1">
    <property type="nucleotide sequence ID" value="XM_015022173.1"/>
</dbReference>
<dbReference type="Ensembl" id="ENSPLAT00000015684.1">
    <property type="protein sequence ID" value="ENSPLAP00000000892.1"/>
    <property type="gene ID" value="ENSPLAG00000001812.1"/>
</dbReference>
<comment type="subcellular location">
    <subcellularLocation>
        <location evidence="1">Membrane</location>
    </subcellularLocation>
</comment>
<evidence type="ECO:0000256" key="1">
    <source>
        <dbReference type="ARBA" id="ARBA00004370"/>
    </source>
</evidence>
<feature type="transmembrane region" description="Helical" evidence="5">
    <location>
        <begin position="107"/>
        <end position="128"/>
    </location>
</feature>
<feature type="domain" description="G-protein coupled receptors family 1 profile" evidence="6">
    <location>
        <begin position="40"/>
        <end position="288"/>
    </location>
</feature>
<dbReference type="GO" id="GO:0004984">
    <property type="term" value="F:olfactory receptor activity"/>
    <property type="evidence" value="ECO:0007669"/>
    <property type="project" value="TreeGrafter"/>
</dbReference>
<keyword evidence="4 5" id="KW-0472">Membrane</keyword>
<dbReference type="InterPro" id="IPR052921">
    <property type="entry name" value="GPCR1_Superfamily_Member"/>
</dbReference>
<feature type="transmembrane region" description="Helical" evidence="5">
    <location>
        <begin position="234"/>
        <end position="250"/>
    </location>
</feature>
<evidence type="ECO:0000259" key="6">
    <source>
        <dbReference type="PROSITE" id="PS50262"/>
    </source>
</evidence>
<dbReference type="InterPro" id="IPR000276">
    <property type="entry name" value="GPCR_Rhodpsn"/>
</dbReference>
<keyword evidence="3 5" id="KW-1133">Transmembrane helix</keyword>
<evidence type="ECO:0000313" key="7">
    <source>
        <dbReference type="Ensembl" id="ENSPLAP00000000892.1"/>
    </source>
</evidence>
<dbReference type="PANTHER" id="PTHR26451">
    <property type="entry name" value="G_PROTEIN_RECEP_F1_2 DOMAIN-CONTAINING PROTEIN"/>
    <property type="match status" value="1"/>
</dbReference>
<dbReference type="KEGG" id="plai:106939679"/>
<dbReference type="Gene3D" id="1.20.1070.10">
    <property type="entry name" value="Rhodopsin 7-helix transmembrane proteins"/>
    <property type="match status" value="1"/>
</dbReference>
<keyword evidence="8" id="KW-1185">Reference proteome</keyword>
<reference evidence="7" key="2">
    <citation type="submission" date="2025-09" db="UniProtKB">
        <authorList>
            <consortium name="Ensembl"/>
        </authorList>
    </citation>
    <scope>IDENTIFICATION</scope>
</reference>
<dbReference type="PROSITE" id="PS50262">
    <property type="entry name" value="G_PROTEIN_RECEP_F1_2"/>
    <property type="match status" value="1"/>
</dbReference>
<name>A0A3B3TJS1_9TELE</name>
<evidence type="ECO:0000256" key="2">
    <source>
        <dbReference type="ARBA" id="ARBA00022692"/>
    </source>
</evidence>
<dbReference type="PANTHER" id="PTHR26451:SF998">
    <property type="entry name" value="ODORANT RECEPTOR-RELATED"/>
    <property type="match status" value="1"/>
</dbReference>
<dbReference type="OrthoDB" id="8937503at2759"/>
<dbReference type="Pfam" id="PF00001">
    <property type="entry name" value="7tm_1"/>
    <property type="match status" value="1"/>
</dbReference>
<organism evidence="7 8">
    <name type="scientific">Poecilia latipinna</name>
    <name type="common">sailfin molly</name>
    <dbReference type="NCBI Taxonomy" id="48699"/>
    <lineage>
        <taxon>Eukaryota</taxon>
        <taxon>Metazoa</taxon>
        <taxon>Chordata</taxon>
        <taxon>Craniata</taxon>
        <taxon>Vertebrata</taxon>
        <taxon>Euteleostomi</taxon>
        <taxon>Actinopterygii</taxon>
        <taxon>Neopterygii</taxon>
        <taxon>Teleostei</taxon>
        <taxon>Neoteleostei</taxon>
        <taxon>Acanthomorphata</taxon>
        <taxon>Ovalentaria</taxon>
        <taxon>Atherinomorphae</taxon>
        <taxon>Cyprinodontiformes</taxon>
        <taxon>Poeciliidae</taxon>
        <taxon>Poeciliinae</taxon>
        <taxon>Poecilia</taxon>
    </lineage>
</organism>
<proteinExistence type="predicted"/>
<feature type="transmembrane region" description="Helical" evidence="5">
    <location>
        <begin position="140"/>
        <end position="163"/>
    </location>
</feature>
<evidence type="ECO:0000256" key="5">
    <source>
        <dbReference type="SAM" id="Phobius"/>
    </source>
</evidence>
<dbReference type="GO" id="GO:0004930">
    <property type="term" value="F:G protein-coupled receptor activity"/>
    <property type="evidence" value="ECO:0007669"/>
    <property type="project" value="InterPro"/>
</dbReference>
<protein>
    <submittedName>
        <fullName evidence="7">Olfactory receptor 52A5-like</fullName>
    </submittedName>
</protein>
<dbReference type="AlphaFoldDB" id="A0A3B3TJS1"/>
<feature type="transmembrane region" description="Helical" evidence="5">
    <location>
        <begin position="270"/>
        <end position="290"/>
    </location>
</feature>
<evidence type="ECO:0000256" key="3">
    <source>
        <dbReference type="ARBA" id="ARBA00022989"/>
    </source>
</evidence>
<dbReference type="CDD" id="cd00637">
    <property type="entry name" value="7tm_classA_rhodopsin-like"/>
    <property type="match status" value="1"/>
</dbReference>
<dbReference type="GeneID" id="106939679"/>
<dbReference type="Proteomes" id="UP000261500">
    <property type="component" value="Unplaced"/>
</dbReference>
<dbReference type="GO" id="GO:0005549">
    <property type="term" value="F:odorant binding"/>
    <property type="evidence" value="ECO:0007669"/>
    <property type="project" value="TreeGrafter"/>
</dbReference>
<feature type="transmembrane region" description="Helical" evidence="5">
    <location>
        <begin position="28"/>
        <end position="48"/>
    </location>
</feature>
<keyword evidence="2 5" id="KW-0812">Transmembrane</keyword>
<dbReference type="GO" id="GO:0016020">
    <property type="term" value="C:membrane"/>
    <property type="evidence" value="ECO:0007669"/>
    <property type="project" value="UniProtKB-SubCell"/>
</dbReference>